<keyword evidence="2" id="KW-1133">Transmembrane helix</keyword>
<feature type="coiled-coil region" evidence="1">
    <location>
        <begin position="209"/>
        <end position="236"/>
    </location>
</feature>
<feature type="coiled-coil region" evidence="1">
    <location>
        <begin position="282"/>
        <end position="316"/>
    </location>
</feature>
<keyword evidence="4" id="KW-1185">Reference proteome</keyword>
<reference evidence="3 4" key="1">
    <citation type="submission" date="2014-04" db="EMBL/GenBank/DDBJ databases">
        <authorList>
            <consortium name="DOE Joint Genome Institute"/>
            <person name="Kuo A."/>
            <person name="Kohler A."/>
            <person name="Costa M.D."/>
            <person name="Nagy L.G."/>
            <person name="Floudas D."/>
            <person name="Copeland A."/>
            <person name="Barry K.W."/>
            <person name="Cichocki N."/>
            <person name="Veneault-Fourrey C."/>
            <person name="LaButti K."/>
            <person name="Lindquist E.A."/>
            <person name="Lipzen A."/>
            <person name="Lundell T."/>
            <person name="Morin E."/>
            <person name="Murat C."/>
            <person name="Sun H."/>
            <person name="Tunlid A."/>
            <person name="Henrissat B."/>
            <person name="Grigoriev I.V."/>
            <person name="Hibbett D.S."/>
            <person name="Martin F."/>
            <person name="Nordberg H.P."/>
            <person name="Cantor M.N."/>
            <person name="Hua S.X."/>
        </authorList>
    </citation>
    <scope>NUCLEOTIDE SEQUENCE [LARGE SCALE GENOMIC DNA]</scope>
    <source>
        <strain evidence="3 4">Marx 270</strain>
    </source>
</reference>
<evidence type="ECO:0000313" key="3">
    <source>
        <dbReference type="EMBL" id="KIN97509.1"/>
    </source>
</evidence>
<name>A0A0C3N8W7_PISTI</name>
<sequence>MSVDINDLGLPFCGDVLSLNAESPKENATSKSQELAFNVHDPVPPYQPPSEEVLKVVNDTIKSPQAKLELQKAVRDLGDSAYSIEVCFNNVANGLHEAQRCGTKAQKQSMKKLSDRWKMHHKEYIRLLWESRRVAGHARATANDFAGDFLNLMAATNVTLPEKKEEIQAYRKQLQDDVKNSSNLSQGFYDLRNDVDRFQDDVVAFLQSSRQLEARVEDLRVNLDKIKKEISRLTKRAFVDATALVGLGGVAAGGVAIGILCPLLWIGAAVAMYQAVRKGIAIAQTIRDRNAKTAELARLQKELEKQRQAMEGMVKIQTILDPLKSDMELIKEKLVVFGKIWQLIHTDLNEIERSLELTTSSAGAKMFQTRLQTVSTIYRALADALYQYETNVHIQNVAKLQN</sequence>
<dbReference type="OrthoDB" id="3023291at2759"/>
<dbReference type="EMBL" id="KN832028">
    <property type="protein sequence ID" value="KIN97509.1"/>
    <property type="molecule type" value="Genomic_DNA"/>
</dbReference>
<dbReference type="HOGENOM" id="CLU_060577_0_0_1"/>
<organism evidence="3 4">
    <name type="scientific">Pisolithus tinctorius Marx 270</name>
    <dbReference type="NCBI Taxonomy" id="870435"/>
    <lineage>
        <taxon>Eukaryota</taxon>
        <taxon>Fungi</taxon>
        <taxon>Dikarya</taxon>
        <taxon>Basidiomycota</taxon>
        <taxon>Agaricomycotina</taxon>
        <taxon>Agaricomycetes</taxon>
        <taxon>Agaricomycetidae</taxon>
        <taxon>Boletales</taxon>
        <taxon>Sclerodermatineae</taxon>
        <taxon>Pisolithaceae</taxon>
        <taxon>Pisolithus</taxon>
    </lineage>
</organism>
<evidence type="ECO:0000313" key="4">
    <source>
        <dbReference type="Proteomes" id="UP000054217"/>
    </source>
</evidence>
<evidence type="ECO:0000256" key="2">
    <source>
        <dbReference type="SAM" id="Phobius"/>
    </source>
</evidence>
<dbReference type="Gene3D" id="1.20.1170.10">
    <property type="match status" value="1"/>
</dbReference>
<dbReference type="Proteomes" id="UP000054217">
    <property type="component" value="Unassembled WGS sequence"/>
</dbReference>
<dbReference type="SUPFAM" id="SSF58100">
    <property type="entry name" value="Bacterial hemolysins"/>
    <property type="match status" value="1"/>
</dbReference>
<dbReference type="InParanoid" id="A0A0C3N8W7"/>
<proteinExistence type="predicted"/>
<keyword evidence="1" id="KW-0175">Coiled coil</keyword>
<evidence type="ECO:0000256" key="1">
    <source>
        <dbReference type="SAM" id="Coils"/>
    </source>
</evidence>
<protein>
    <submittedName>
        <fullName evidence="3">Uncharacterized protein</fullName>
    </submittedName>
</protein>
<keyword evidence="2" id="KW-0472">Membrane</keyword>
<keyword evidence="2" id="KW-0812">Transmembrane</keyword>
<reference evidence="4" key="2">
    <citation type="submission" date="2015-01" db="EMBL/GenBank/DDBJ databases">
        <title>Evolutionary Origins and Diversification of the Mycorrhizal Mutualists.</title>
        <authorList>
            <consortium name="DOE Joint Genome Institute"/>
            <consortium name="Mycorrhizal Genomics Consortium"/>
            <person name="Kohler A."/>
            <person name="Kuo A."/>
            <person name="Nagy L.G."/>
            <person name="Floudas D."/>
            <person name="Copeland A."/>
            <person name="Barry K.W."/>
            <person name="Cichocki N."/>
            <person name="Veneault-Fourrey C."/>
            <person name="LaButti K."/>
            <person name="Lindquist E.A."/>
            <person name="Lipzen A."/>
            <person name="Lundell T."/>
            <person name="Morin E."/>
            <person name="Murat C."/>
            <person name="Riley R."/>
            <person name="Ohm R."/>
            <person name="Sun H."/>
            <person name="Tunlid A."/>
            <person name="Henrissat B."/>
            <person name="Grigoriev I.V."/>
            <person name="Hibbett D.S."/>
            <person name="Martin F."/>
        </authorList>
    </citation>
    <scope>NUCLEOTIDE SEQUENCE [LARGE SCALE GENOMIC DNA]</scope>
    <source>
        <strain evidence="4">Marx 270</strain>
    </source>
</reference>
<gene>
    <name evidence="3" type="ORF">M404DRAFT_32245</name>
</gene>
<dbReference type="AlphaFoldDB" id="A0A0C3N8W7"/>
<accession>A0A0C3N8W7</accession>
<feature type="transmembrane region" description="Helical" evidence="2">
    <location>
        <begin position="237"/>
        <end position="265"/>
    </location>
</feature>